<comment type="catalytic activity">
    <reaction evidence="18">
        <text>L-histidyl-L-alpha-amino acid(out) = L-histidyl-L-alpha-amino acid(in)</text>
        <dbReference type="Rhea" id="RHEA:79379"/>
        <dbReference type="ChEBI" id="CHEBI:229964"/>
    </reaction>
</comment>
<dbReference type="CDD" id="cd06174">
    <property type="entry name" value="MFS"/>
    <property type="match status" value="1"/>
</dbReference>
<feature type="transmembrane region" description="Helical" evidence="25">
    <location>
        <begin position="295"/>
        <end position="315"/>
    </location>
</feature>
<comment type="catalytic activity">
    <reaction evidence="12">
        <text>L-lysyl-L-alpha-amino acid(out) = L-lysyl-L-alpha-amino acid(in)</text>
        <dbReference type="Rhea" id="RHEA:79387"/>
        <dbReference type="ChEBI" id="CHEBI:229965"/>
    </reaction>
</comment>
<dbReference type="InterPro" id="IPR011701">
    <property type="entry name" value="MFS"/>
</dbReference>
<evidence type="ECO:0000256" key="16">
    <source>
        <dbReference type="ARBA" id="ARBA00044900"/>
    </source>
</evidence>
<keyword evidence="7" id="KW-0458">Lysosome</keyword>
<proteinExistence type="inferred from homology"/>
<feature type="transmembrane region" description="Helical" evidence="25">
    <location>
        <begin position="115"/>
        <end position="134"/>
    </location>
</feature>
<evidence type="ECO:0000256" key="19">
    <source>
        <dbReference type="ARBA" id="ARBA00044919"/>
    </source>
</evidence>
<comment type="catalytic activity">
    <reaction evidence="10">
        <text>L-alpha-aminoacyl-L-arginine(out) = L-alpha-aminoacyl-L-arginine(in)</text>
        <dbReference type="Rhea" id="RHEA:79367"/>
        <dbReference type="ChEBI" id="CHEBI:229968"/>
    </reaction>
</comment>
<dbReference type="InterPro" id="IPR020846">
    <property type="entry name" value="MFS_dom"/>
</dbReference>
<feature type="transmembrane region" description="Helical" evidence="25">
    <location>
        <begin position="90"/>
        <end position="109"/>
    </location>
</feature>
<evidence type="ECO:0000256" key="20">
    <source>
        <dbReference type="ARBA" id="ARBA00044924"/>
    </source>
</evidence>
<dbReference type="OrthoDB" id="19773at2"/>
<dbReference type="KEGG" id="sng:SNE_A15400"/>
<name>F8L9A1_SIMNZ</name>
<accession>F8L9A1</accession>
<comment type="catalytic activity">
    <reaction evidence="15">
        <text>L-arginyl-L-alpha-amino acid(out) = L-arginyl-L-alpha-amino acid(in)</text>
        <dbReference type="Rhea" id="RHEA:79371"/>
        <dbReference type="ChEBI" id="CHEBI:84315"/>
    </reaction>
</comment>
<evidence type="ECO:0000256" key="5">
    <source>
        <dbReference type="ARBA" id="ARBA00022989"/>
    </source>
</evidence>
<dbReference type="eggNOG" id="COG2223">
    <property type="taxonomic scope" value="Bacteria"/>
</dbReference>
<comment type="catalytic activity">
    <reaction evidence="11">
        <text>L-alpha-aminoacyl-L-histidine(out) = L-alpha-aminoacyl-L-histidine(in)</text>
        <dbReference type="Rhea" id="RHEA:79375"/>
        <dbReference type="ChEBI" id="CHEBI:229967"/>
    </reaction>
</comment>
<comment type="similarity">
    <text evidence="2">Belongs to the major facilitator superfamily.</text>
</comment>
<comment type="catalytic activity">
    <reaction evidence="20">
        <text>L-lysyl-glycine(out) = L-lysyl-glycine(in)</text>
        <dbReference type="Rhea" id="RHEA:79407"/>
        <dbReference type="ChEBI" id="CHEBI:191202"/>
    </reaction>
</comment>
<evidence type="ECO:0000256" key="1">
    <source>
        <dbReference type="ARBA" id="ARBA00004155"/>
    </source>
</evidence>
<protein>
    <recommendedName>
        <fullName evidence="21">Lysosomal dipeptide transporter MFSD1</fullName>
    </recommendedName>
    <alternativeName>
        <fullName evidence="22">Major facilitator superfamily domain-containing protein 1</fullName>
    </alternativeName>
</protein>
<evidence type="ECO:0000256" key="2">
    <source>
        <dbReference type="ARBA" id="ARBA00008335"/>
    </source>
</evidence>
<feature type="transmembrane region" description="Helical" evidence="25">
    <location>
        <begin position="177"/>
        <end position="195"/>
    </location>
</feature>
<feature type="transmembrane region" description="Helical" evidence="25">
    <location>
        <begin position="355"/>
        <end position="378"/>
    </location>
</feature>
<feature type="transmembrane region" description="Helical" evidence="25">
    <location>
        <begin position="57"/>
        <end position="78"/>
    </location>
</feature>
<feature type="domain" description="Major facilitator superfamily (MFS) profile" evidence="26">
    <location>
        <begin position="19"/>
        <end position="424"/>
    </location>
</feature>
<evidence type="ECO:0000256" key="10">
    <source>
        <dbReference type="ARBA" id="ARBA00044881"/>
    </source>
</evidence>
<keyword evidence="3" id="KW-0813">Transport</keyword>
<evidence type="ECO:0000256" key="24">
    <source>
        <dbReference type="ARBA" id="ARBA00046376"/>
    </source>
</evidence>
<dbReference type="SUPFAM" id="SSF103473">
    <property type="entry name" value="MFS general substrate transporter"/>
    <property type="match status" value="1"/>
</dbReference>
<evidence type="ECO:0000256" key="23">
    <source>
        <dbReference type="ARBA" id="ARBA00045709"/>
    </source>
</evidence>
<evidence type="ECO:0000256" key="8">
    <source>
        <dbReference type="ARBA" id="ARBA00044876"/>
    </source>
</evidence>
<dbReference type="RefSeq" id="WP_013943883.1">
    <property type="nucleotide sequence ID" value="NC_015713.1"/>
</dbReference>
<keyword evidence="28" id="KW-1185">Reference proteome</keyword>
<organism evidence="27 28">
    <name type="scientific">Simkania negevensis (strain ATCC VR-1471 / DSM 27360 / Z)</name>
    <dbReference type="NCBI Taxonomy" id="331113"/>
    <lineage>
        <taxon>Bacteria</taxon>
        <taxon>Pseudomonadati</taxon>
        <taxon>Chlamydiota</taxon>
        <taxon>Chlamydiia</taxon>
        <taxon>Parachlamydiales</taxon>
        <taxon>Simkaniaceae</taxon>
        <taxon>Simkania</taxon>
    </lineage>
</organism>
<evidence type="ECO:0000256" key="3">
    <source>
        <dbReference type="ARBA" id="ARBA00022448"/>
    </source>
</evidence>
<evidence type="ECO:0000256" key="6">
    <source>
        <dbReference type="ARBA" id="ARBA00023136"/>
    </source>
</evidence>
<comment type="catalytic activity">
    <reaction evidence="17">
        <text>L-arginyl-glycine(out) = L-arginyl-glycine(in)</text>
        <dbReference type="Rhea" id="RHEA:79391"/>
        <dbReference type="ChEBI" id="CHEBI:229955"/>
    </reaction>
</comment>
<evidence type="ECO:0000256" key="18">
    <source>
        <dbReference type="ARBA" id="ARBA00044912"/>
    </source>
</evidence>
<evidence type="ECO:0000256" key="22">
    <source>
        <dbReference type="ARBA" id="ARBA00045018"/>
    </source>
</evidence>
<evidence type="ECO:0000256" key="14">
    <source>
        <dbReference type="ARBA" id="ARBA00044898"/>
    </source>
</evidence>
<feature type="transmembrane region" description="Helical" evidence="25">
    <location>
        <begin position="141"/>
        <end position="165"/>
    </location>
</feature>
<evidence type="ECO:0000259" key="26">
    <source>
        <dbReference type="PROSITE" id="PS50850"/>
    </source>
</evidence>
<reference evidence="27 28" key="2">
    <citation type="journal article" date="2011" name="Mol. Biol. Evol.">
        <title>Unity in variety--the pan-genome of the Chlamydiae.</title>
        <authorList>
            <person name="Collingro A."/>
            <person name="Tischler P."/>
            <person name="Weinmaier T."/>
            <person name="Penz T."/>
            <person name="Heinz E."/>
            <person name="Brunham R.C."/>
            <person name="Read T.D."/>
            <person name="Bavoil P.M."/>
            <person name="Sachse K."/>
            <person name="Kahane S."/>
            <person name="Friedman M.G."/>
            <person name="Rattei T."/>
            <person name="Myers G.S."/>
            <person name="Horn M."/>
        </authorList>
    </citation>
    <scope>NUCLEOTIDE SEQUENCE [LARGE SCALE GENOMIC DNA]</scope>
    <source>
        <strain evidence="28">ATCC VR-1471 / Z</strain>
    </source>
</reference>
<feature type="transmembrane region" description="Helical" evidence="25">
    <location>
        <begin position="271"/>
        <end position="288"/>
    </location>
</feature>
<dbReference type="GO" id="GO:0022857">
    <property type="term" value="F:transmembrane transporter activity"/>
    <property type="evidence" value="ECO:0007669"/>
    <property type="project" value="InterPro"/>
</dbReference>
<comment type="subcellular location">
    <subcellularLocation>
        <location evidence="1">Lysosome membrane</location>
        <topology evidence="1">Multi-pass membrane protein</topology>
    </subcellularLocation>
</comment>
<dbReference type="PANTHER" id="PTHR23512:SF3">
    <property type="entry name" value="MAJOR FACILITATOR SUPERFAMILY DOMAIN-CONTAINING PROTEIN 1"/>
    <property type="match status" value="1"/>
</dbReference>
<comment type="subunit">
    <text evidence="24">Homodimer. Interacts with lysosomal protein GLMP (via lumenal domain); the interaction starts while both proteins are still in the endoplasmic reticulum and is required for stabilization of MFSD1 in lysosomes but has no direct effect on its targeting to lysosomes or transporter activity.</text>
</comment>
<comment type="catalytic activity">
    <reaction evidence="16">
        <text>L-lysyl-L-lysine(out) = L-lysyl-L-lysine(in)</text>
        <dbReference type="Rhea" id="RHEA:79403"/>
        <dbReference type="ChEBI" id="CHEBI:229956"/>
    </reaction>
</comment>
<reference key="1">
    <citation type="journal article" date="2011" name="Mol. Biol. Evol.">
        <title>Unity in variety -- the pan-genome of the Chlamydiae.</title>
        <authorList>
            <person name="Collingro A."/>
            <person name="Tischler P."/>
            <person name="Weinmaier T."/>
            <person name="Penz T."/>
            <person name="Heinz E."/>
            <person name="Brunham R.C."/>
            <person name="Read T.D."/>
            <person name="Bavoil P.M."/>
            <person name="Sachse K."/>
            <person name="Kahane S."/>
            <person name="Friedman M.G."/>
            <person name="Rattei T."/>
            <person name="Myers G.S.A."/>
            <person name="Horn M."/>
        </authorList>
    </citation>
    <scope>NUCLEOTIDE SEQUENCE</scope>
    <source>
        <strain>Z</strain>
    </source>
</reference>
<evidence type="ECO:0000256" key="12">
    <source>
        <dbReference type="ARBA" id="ARBA00044891"/>
    </source>
</evidence>
<comment type="catalytic activity">
    <reaction evidence="14">
        <text>L-aspartyl-L-lysine(out) = L-aspartyl-L-lysine(in)</text>
        <dbReference type="Rhea" id="RHEA:79411"/>
        <dbReference type="ChEBI" id="CHEBI:229953"/>
    </reaction>
</comment>
<keyword evidence="6 25" id="KW-0472">Membrane</keyword>
<dbReference type="AlphaFoldDB" id="F8L9A1"/>
<evidence type="ECO:0000256" key="9">
    <source>
        <dbReference type="ARBA" id="ARBA00044878"/>
    </source>
</evidence>
<dbReference type="GO" id="GO:0005765">
    <property type="term" value="C:lysosomal membrane"/>
    <property type="evidence" value="ECO:0007669"/>
    <property type="project" value="UniProtKB-SubCell"/>
</dbReference>
<comment type="catalytic activity">
    <reaction evidence="19">
        <text>L-alanyl-L-lysine(out) = L-alanyl-L-lysine(in)</text>
        <dbReference type="Rhea" id="RHEA:79415"/>
        <dbReference type="ChEBI" id="CHEBI:192470"/>
    </reaction>
</comment>
<evidence type="ECO:0000256" key="25">
    <source>
        <dbReference type="SAM" id="Phobius"/>
    </source>
</evidence>
<comment type="catalytic activity">
    <reaction evidence="13">
        <text>L-alpha-aminoacyl-L-lysine(out) = L-alpha-aminoacyl-L-lysine(in)</text>
        <dbReference type="Rhea" id="RHEA:79383"/>
        <dbReference type="ChEBI" id="CHEBI:229966"/>
    </reaction>
</comment>
<evidence type="ECO:0000313" key="27">
    <source>
        <dbReference type="EMBL" id="CCB89417.1"/>
    </source>
</evidence>
<dbReference type="HOGENOM" id="CLU_001265_62_2_0"/>
<dbReference type="InterPro" id="IPR052187">
    <property type="entry name" value="MFSD1"/>
</dbReference>
<evidence type="ECO:0000256" key="13">
    <source>
        <dbReference type="ARBA" id="ARBA00044893"/>
    </source>
</evidence>
<dbReference type="Proteomes" id="UP000000496">
    <property type="component" value="Chromosome gsn.131"/>
</dbReference>
<evidence type="ECO:0000256" key="4">
    <source>
        <dbReference type="ARBA" id="ARBA00022692"/>
    </source>
</evidence>
<feature type="transmembrane region" description="Helical" evidence="25">
    <location>
        <begin position="398"/>
        <end position="419"/>
    </location>
</feature>
<dbReference type="Pfam" id="PF07690">
    <property type="entry name" value="MFS_1"/>
    <property type="match status" value="1"/>
</dbReference>
<evidence type="ECO:0000313" key="28">
    <source>
        <dbReference type="Proteomes" id="UP000000496"/>
    </source>
</evidence>
<evidence type="ECO:0000256" key="11">
    <source>
        <dbReference type="ARBA" id="ARBA00044884"/>
    </source>
</evidence>
<dbReference type="STRING" id="331113.SNE_A15400"/>
<dbReference type="EMBL" id="FR872582">
    <property type="protein sequence ID" value="CCB89417.1"/>
    <property type="molecule type" value="Genomic_DNA"/>
</dbReference>
<keyword evidence="5 25" id="KW-1133">Transmembrane helix</keyword>
<gene>
    <name evidence="27" type="ordered locus">SNE_A15400</name>
</gene>
<dbReference type="PROSITE" id="PS50850">
    <property type="entry name" value="MFS"/>
    <property type="match status" value="1"/>
</dbReference>
<keyword evidence="4 25" id="KW-0812">Transmembrane</keyword>
<comment type="catalytic activity">
    <reaction evidence="9">
        <text>L-histidyl-glycine(out) = L-histidyl-glycine(in)</text>
        <dbReference type="Rhea" id="RHEA:79395"/>
        <dbReference type="ChEBI" id="CHEBI:229957"/>
    </reaction>
</comment>
<evidence type="ECO:0000256" key="15">
    <source>
        <dbReference type="ARBA" id="ARBA00044899"/>
    </source>
</evidence>
<dbReference type="Gene3D" id="1.20.1250.20">
    <property type="entry name" value="MFS general substrate transporter like domains"/>
    <property type="match status" value="2"/>
</dbReference>
<dbReference type="PANTHER" id="PTHR23512">
    <property type="entry name" value="MAJOR FACILITATOR SUPERFAMILY DOMAIN-CONTAINING PROTEIN 1"/>
    <property type="match status" value="1"/>
</dbReference>
<feature type="transmembrane region" description="Helical" evidence="25">
    <location>
        <begin position="321"/>
        <end position="343"/>
    </location>
</feature>
<dbReference type="InterPro" id="IPR036259">
    <property type="entry name" value="MFS_trans_sf"/>
</dbReference>
<feature type="transmembrane region" description="Helical" evidence="25">
    <location>
        <begin position="16"/>
        <end position="37"/>
    </location>
</feature>
<feature type="transmembrane region" description="Helical" evidence="25">
    <location>
        <begin position="229"/>
        <end position="251"/>
    </location>
</feature>
<sequence>MPREEPIQLHPHPRPFFPWAIWFLSSLFLVYREILIVSPSVMIPELKSSLSISSQDISLIASMAIIPFILFQIPFGILIDRFGPRRITSAGILTAAVGCLIFAMSYNTFSACFGRALIGIGGAVSFINVIKILSNWFKPQLFATILGVTISLTVLGVLFGDLILVKHIRTFGWRGAMIHYTILGVVLAILHFIFVSDKNPALRYDINPKDRSFNFSFSFKKLLKQKQTWILTAYATFSEAPLFIFIGIWALPFLTAYHHLNLSEATFINNFYLIANAIFAPLFGYLSTKMKNRKLFLILGTLLATISILSILHPFTDARFMTILSFICMGIGVAVIPLCYAVMHERTVPQLTATSAAILTTFFALLGAAGDQFVGIFLDKRWVESYSKTMYYYSAESLQGALLRIPIWFGIAFLISLFIKDTKAKQKYFED</sequence>
<evidence type="ECO:0000256" key="21">
    <source>
        <dbReference type="ARBA" id="ARBA00044985"/>
    </source>
</evidence>
<evidence type="ECO:0000256" key="7">
    <source>
        <dbReference type="ARBA" id="ARBA00023228"/>
    </source>
</evidence>
<evidence type="ECO:0000256" key="17">
    <source>
        <dbReference type="ARBA" id="ARBA00044903"/>
    </source>
</evidence>
<comment type="catalytic activity">
    <reaction evidence="8">
        <text>L-lysyl-L-alanine(out) = L-lysyl-L-alanine(in)</text>
        <dbReference type="Rhea" id="RHEA:79399"/>
        <dbReference type="ChEBI" id="CHEBI:229954"/>
    </reaction>
</comment>
<comment type="function">
    <text evidence="23">Lysosomal dipeptide uniporter that selectively exports lysine, arginine or histidine-containing dipeptides with a net positive charge from the lysosome lumen into the cytosol. Could play a role in a specific type of protein O-glycosylation indirectly regulating macrophages migration and tissue invasion. Also essential for liver homeostasis.</text>
</comment>